<dbReference type="EMBL" id="JBBWRZ010000002">
    <property type="protein sequence ID" value="KAK8244300.1"/>
    <property type="molecule type" value="Genomic_DNA"/>
</dbReference>
<dbReference type="PANTHER" id="PTHR12773:SF0">
    <property type="entry name" value="MULTIFUNCTIONAL METHYLTRANSFERASE SUBUNIT TRM112-LIKE PROTEIN"/>
    <property type="match status" value="1"/>
</dbReference>
<dbReference type="InterPro" id="IPR005651">
    <property type="entry name" value="Trm112-like"/>
</dbReference>
<evidence type="ECO:0000313" key="3">
    <source>
        <dbReference type="EMBL" id="KAK8244300.1"/>
    </source>
</evidence>
<organism evidence="3 4">
    <name type="scientific">Phyllosticta capitalensis</name>
    <dbReference type="NCBI Taxonomy" id="121624"/>
    <lineage>
        <taxon>Eukaryota</taxon>
        <taxon>Fungi</taxon>
        <taxon>Dikarya</taxon>
        <taxon>Ascomycota</taxon>
        <taxon>Pezizomycotina</taxon>
        <taxon>Dothideomycetes</taxon>
        <taxon>Dothideomycetes incertae sedis</taxon>
        <taxon>Botryosphaeriales</taxon>
        <taxon>Phyllostictaceae</taxon>
        <taxon>Phyllosticta</taxon>
    </lineage>
</organism>
<feature type="region of interest" description="Disordered" evidence="2">
    <location>
        <begin position="74"/>
        <end position="94"/>
    </location>
</feature>
<dbReference type="Gene3D" id="2.20.25.10">
    <property type="match status" value="1"/>
</dbReference>
<evidence type="ECO:0000256" key="1">
    <source>
        <dbReference type="ARBA" id="ARBA00007980"/>
    </source>
</evidence>
<protein>
    <recommendedName>
        <fullName evidence="5">Trm112p-domain-containing protein</fullName>
    </recommendedName>
</protein>
<feature type="compositionally biased region" description="Low complexity" evidence="2">
    <location>
        <begin position="74"/>
        <end position="89"/>
    </location>
</feature>
<dbReference type="InterPro" id="IPR039127">
    <property type="entry name" value="Trm112"/>
</dbReference>
<gene>
    <name evidence="3" type="ORF">HDK90DRAFT_463147</name>
</gene>
<evidence type="ECO:0000313" key="4">
    <source>
        <dbReference type="Proteomes" id="UP001492380"/>
    </source>
</evidence>
<keyword evidence="4" id="KW-1185">Reference proteome</keyword>
<proteinExistence type="inferred from homology"/>
<comment type="caution">
    <text evidence="3">The sequence shown here is derived from an EMBL/GenBank/DDBJ whole genome shotgun (WGS) entry which is preliminary data.</text>
</comment>
<evidence type="ECO:0000256" key="2">
    <source>
        <dbReference type="SAM" id="MobiDB-lite"/>
    </source>
</evidence>
<reference evidence="3 4" key="1">
    <citation type="submission" date="2024-04" db="EMBL/GenBank/DDBJ databases">
        <title>Phyllosticta paracitricarpa is synonymous to the EU quarantine fungus P. citricarpa based on phylogenomic analyses.</title>
        <authorList>
            <consortium name="Lawrence Berkeley National Laboratory"/>
            <person name="Van Ingen-Buijs V.A."/>
            <person name="Van Westerhoven A.C."/>
            <person name="Haridas S."/>
            <person name="Skiadas P."/>
            <person name="Martin F."/>
            <person name="Groenewald J.Z."/>
            <person name="Crous P.W."/>
            <person name="Seidl M.F."/>
        </authorList>
    </citation>
    <scope>NUCLEOTIDE SEQUENCE [LARGE SCALE GENOMIC DNA]</scope>
    <source>
        <strain evidence="3 4">CBS 123374</strain>
    </source>
</reference>
<dbReference type="Proteomes" id="UP001492380">
    <property type="component" value="Unassembled WGS sequence"/>
</dbReference>
<name>A0ABR1Z0N3_9PEZI</name>
<accession>A0ABR1Z0N3</accession>
<dbReference type="PANTHER" id="PTHR12773">
    <property type="entry name" value="UPF0315 PROTEIN-RELATED"/>
    <property type="match status" value="1"/>
</dbReference>
<comment type="similarity">
    <text evidence="1">Belongs to the TRM112 family.</text>
</comment>
<sequence>MKLLTLNFLTCARKACKTSAAAFPLHPRDAELEVVETELNLPFISNILPRLDWEALRTLAAELGLPTLPETAPEPAALFAPSSTDNNAAADDDDDAAQPFEANQLARDLHGLLVETTIAQGKLVCANCGHEYAVKEGIANFLLPSHLV</sequence>
<evidence type="ECO:0008006" key="5">
    <source>
        <dbReference type="Google" id="ProtNLM"/>
    </source>
</evidence>
<dbReference type="Pfam" id="PF03966">
    <property type="entry name" value="Trm112p"/>
    <property type="match status" value="1"/>
</dbReference>